<dbReference type="PANTHER" id="PTHR12608">
    <property type="entry name" value="TRANSMEMBRANE PROTEIN HTP-1 RELATED"/>
    <property type="match status" value="1"/>
</dbReference>
<keyword evidence="3 6" id="KW-0812">Transmembrane</keyword>
<evidence type="ECO:0000256" key="5">
    <source>
        <dbReference type="ARBA" id="ARBA00023136"/>
    </source>
</evidence>
<dbReference type="GO" id="GO:0005794">
    <property type="term" value="C:Golgi apparatus"/>
    <property type="evidence" value="ECO:0007669"/>
    <property type="project" value="TreeGrafter"/>
</dbReference>
<feature type="signal peptide" evidence="6">
    <location>
        <begin position="1"/>
        <end position="17"/>
    </location>
</feature>
<evidence type="ECO:0000256" key="3">
    <source>
        <dbReference type="ARBA" id="ARBA00022692"/>
    </source>
</evidence>
<dbReference type="PROSITE" id="PS50222">
    <property type="entry name" value="EF_HAND_2"/>
    <property type="match status" value="1"/>
</dbReference>
<reference evidence="8 9" key="1">
    <citation type="submission" date="2018-07" db="EMBL/GenBank/DDBJ databases">
        <title>Genome sequencing of oomycete isolates from Chile give support for New Zealand origin for Phytophthora kernoviae and make available the first Nothophytophthora sp. genome.</title>
        <authorList>
            <person name="Studholme D.J."/>
            <person name="Sanfuentes E."/>
            <person name="Panda P."/>
            <person name="Hill R."/>
            <person name="Sambles C."/>
            <person name="Grant M."/>
            <person name="Williams N.M."/>
            <person name="Mcdougal R.L."/>
        </authorList>
    </citation>
    <scope>NUCLEOTIDE SEQUENCE [LARGE SCALE GENOMIC DNA]</scope>
    <source>
        <strain evidence="8">Chile2</strain>
    </source>
</reference>
<feature type="transmembrane region" description="Helical" evidence="6">
    <location>
        <begin position="175"/>
        <end position="193"/>
    </location>
</feature>
<feature type="transmembrane region" description="Helical" evidence="6">
    <location>
        <begin position="109"/>
        <end position="136"/>
    </location>
</feature>
<feature type="transmembrane region" description="Helical" evidence="6">
    <location>
        <begin position="346"/>
        <end position="364"/>
    </location>
</feature>
<dbReference type="GO" id="GO:0005509">
    <property type="term" value="F:calcium ion binding"/>
    <property type="evidence" value="ECO:0007669"/>
    <property type="project" value="InterPro"/>
</dbReference>
<protein>
    <recommendedName>
        <fullName evidence="6">GDT1 family protein</fullName>
    </recommendedName>
</protein>
<dbReference type="EMBL" id="MAYM02000779">
    <property type="protein sequence ID" value="RLN32611.1"/>
    <property type="molecule type" value="Genomic_DNA"/>
</dbReference>
<dbReference type="InterPro" id="IPR049555">
    <property type="entry name" value="GDT1-like_CS"/>
</dbReference>
<feature type="transmembrane region" description="Helical" evidence="6">
    <location>
        <begin position="313"/>
        <end position="334"/>
    </location>
</feature>
<dbReference type="Proteomes" id="UP000285883">
    <property type="component" value="Unassembled WGS sequence"/>
</dbReference>
<dbReference type="InterPro" id="IPR001727">
    <property type="entry name" value="GDT1-like"/>
</dbReference>
<feature type="domain" description="EF-hand" evidence="7">
    <location>
        <begin position="44"/>
        <end position="71"/>
    </location>
</feature>
<keyword evidence="5 6" id="KW-0472">Membrane</keyword>
<dbReference type="PROSITE" id="PS00018">
    <property type="entry name" value="EF_HAND_1"/>
    <property type="match status" value="1"/>
</dbReference>
<comment type="caution">
    <text evidence="8">The sequence shown here is derived from an EMBL/GenBank/DDBJ whole genome shotgun (WGS) entry which is preliminary data.</text>
</comment>
<dbReference type="GO" id="GO:0032468">
    <property type="term" value="P:Golgi calcium ion homeostasis"/>
    <property type="evidence" value="ECO:0007669"/>
    <property type="project" value="TreeGrafter"/>
</dbReference>
<dbReference type="PANTHER" id="PTHR12608:SF1">
    <property type="entry name" value="TRANSMEMBRANE PROTEIN 165"/>
    <property type="match status" value="1"/>
</dbReference>
<dbReference type="PROSITE" id="PS51257">
    <property type="entry name" value="PROKAR_LIPOPROTEIN"/>
    <property type="match status" value="1"/>
</dbReference>
<dbReference type="GO" id="GO:0005384">
    <property type="term" value="F:manganese ion transmembrane transporter activity"/>
    <property type="evidence" value="ECO:0007669"/>
    <property type="project" value="TreeGrafter"/>
</dbReference>
<dbReference type="InterPro" id="IPR018247">
    <property type="entry name" value="EF_Hand_1_Ca_BS"/>
</dbReference>
<comment type="similarity">
    <text evidence="2 6">Belongs to the GDT1 family.</text>
</comment>
<evidence type="ECO:0000313" key="9">
    <source>
        <dbReference type="Proteomes" id="UP000285883"/>
    </source>
</evidence>
<evidence type="ECO:0000259" key="7">
    <source>
        <dbReference type="PROSITE" id="PS50222"/>
    </source>
</evidence>
<feature type="transmembrane region" description="Helical" evidence="6">
    <location>
        <begin position="143"/>
        <end position="163"/>
    </location>
</feature>
<evidence type="ECO:0000256" key="6">
    <source>
        <dbReference type="RuleBase" id="RU365102"/>
    </source>
</evidence>
<evidence type="ECO:0000313" key="8">
    <source>
        <dbReference type="EMBL" id="RLN32611.1"/>
    </source>
</evidence>
<gene>
    <name evidence="8" type="ORF">BBI17_005985</name>
</gene>
<evidence type="ECO:0000256" key="1">
    <source>
        <dbReference type="ARBA" id="ARBA00004141"/>
    </source>
</evidence>
<keyword evidence="4 6" id="KW-1133">Transmembrane helix</keyword>
<proteinExistence type="inferred from homology"/>
<dbReference type="InterPro" id="IPR002048">
    <property type="entry name" value="EF_hand_dom"/>
</dbReference>
<evidence type="ECO:0000256" key="2">
    <source>
        <dbReference type="ARBA" id="ARBA00009190"/>
    </source>
</evidence>
<organism evidence="8 9">
    <name type="scientific">Phytophthora kernoviae</name>
    <dbReference type="NCBI Taxonomy" id="325452"/>
    <lineage>
        <taxon>Eukaryota</taxon>
        <taxon>Sar</taxon>
        <taxon>Stramenopiles</taxon>
        <taxon>Oomycota</taxon>
        <taxon>Peronosporomycetes</taxon>
        <taxon>Peronosporales</taxon>
        <taxon>Peronosporaceae</taxon>
        <taxon>Phytophthora</taxon>
    </lineage>
</organism>
<dbReference type="GO" id="GO:0015085">
    <property type="term" value="F:calcium ion transmembrane transporter activity"/>
    <property type="evidence" value="ECO:0007669"/>
    <property type="project" value="TreeGrafter"/>
</dbReference>
<dbReference type="PROSITE" id="PS01214">
    <property type="entry name" value="UPF0016"/>
    <property type="match status" value="1"/>
</dbReference>
<sequence length="371" mass="39576">MPRLFLLLAALLAVACAQPANPLADNNHQEATPAVANSALKSTAFERADADHNGLVDAQEFAAFTDSLKSALNPFLGAFPSEAAAAIAAGGWGTGARPRLRTGGGPHKFWSGFVSGILTIWATEIGDKTFFIAAILSMKKDRVVVFAGAIGALVVMTVLSVVMGVVATKFLPPNLTHYLGGVLFVVFGVKMLYDAREMNAAYEIETSDGIGVKFIDWDLYFVLLFVFVCSGPSDELTEVEEELMGKKDEDTIQAEYGTMIYVMRNVEEGHAKAENTTDGMMKVFSQTFLMTFLAEWGDRSQIATVTLSATKDAFGVTLGAILGHSMCTGIAVVGGKFLATRISERTVTLVGGVLFVLFALHSFVTGPSTAE</sequence>
<evidence type="ECO:0000256" key="4">
    <source>
        <dbReference type="ARBA" id="ARBA00022989"/>
    </source>
</evidence>
<accession>A0A3R7JC18</accession>
<dbReference type="Pfam" id="PF01169">
    <property type="entry name" value="GDT1"/>
    <property type="match status" value="2"/>
</dbReference>
<dbReference type="GO" id="GO:0032472">
    <property type="term" value="P:Golgi calcium ion transport"/>
    <property type="evidence" value="ECO:0007669"/>
    <property type="project" value="TreeGrafter"/>
</dbReference>
<dbReference type="AlphaFoldDB" id="A0A3R7JC18"/>
<keyword evidence="6" id="KW-0732">Signal</keyword>
<name>A0A3R7JC18_9STRA</name>
<dbReference type="GO" id="GO:0016020">
    <property type="term" value="C:membrane"/>
    <property type="evidence" value="ECO:0007669"/>
    <property type="project" value="UniProtKB-SubCell"/>
</dbReference>
<comment type="subcellular location">
    <subcellularLocation>
        <location evidence="1 6">Membrane</location>
        <topology evidence="1 6">Multi-pass membrane protein</topology>
    </subcellularLocation>
</comment>
<feature type="chain" id="PRO_5018380471" description="GDT1 family protein" evidence="6">
    <location>
        <begin position="18"/>
        <end position="371"/>
    </location>
</feature>